<dbReference type="AlphaFoldDB" id="A0A8J9Y0P4"/>
<feature type="chain" id="PRO_5035457413" evidence="1">
    <location>
        <begin position="18"/>
        <end position="157"/>
    </location>
</feature>
<dbReference type="EMBL" id="OV170221">
    <property type="protein sequence ID" value="CAH0714594.1"/>
    <property type="molecule type" value="Genomic_DNA"/>
</dbReference>
<reference evidence="2" key="1">
    <citation type="submission" date="2021-12" db="EMBL/GenBank/DDBJ databases">
        <authorList>
            <person name="Martin H S."/>
        </authorList>
    </citation>
    <scope>NUCLEOTIDE SEQUENCE</scope>
</reference>
<proteinExistence type="predicted"/>
<accession>A0A8J9Y0P4</accession>
<protein>
    <submittedName>
        <fullName evidence="2">Uncharacterized protein</fullName>
    </submittedName>
</protein>
<sequence length="157" mass="17954">MHCSVVILVGIVSMVQSQGIERCLNIVMLHQHCCAYAKSELYETNSKECYKETQNPNSCDFDVCLAKKGGLFMSNGTFDKIALEELLEKDFENYTGVSDVLKEKCLNKDLDAYVQEDPCNLKELGNCLRFYIMSTCKNWDESDECKKVKEDINKCQM</sequence>
<feature type="non-terminal residue" evidence="2">
    <location>
        <position position="157"/>
    </location>
</feature>
<keyword evidence="1" id="KW-0732">Signal</keyword>
<evidence type="ECO:0000256" key="1">
    <source>
        <dbReference type="SAM" id="SignalP"/>
    </source>
</evidence>
<feature type="signal peptide" evidence="1">
    <location>
        <begin position="1"/>
        <end position="17"/>
    </location>
</feature>
<dbReference type="OrthoDB" id="7234983at2759"/>
<evidence type="ECO:0000313" key="3">
    <source>
        <dbReference type="Proteomes" id="UP000838878"/>
    </source>
</evidence>
<gene>
    <name evidence="2" type="ORF">BINO364_LOCUS1624</name>
</gene>
<keyword evidence="3" id="KW-1185">Reference proteome</keyword>
<evidence type="ECO:0000313" key="2">
    <source>
        <dbReference type="EMBL" id="CAH0714594.1"/>
    </source>
</evidence>
<name>A0A8J9Y0P4_9NEOP</name>
<dbReference type="Proteomes" id="UP000838878">
    <property type="component" value="Chromosome 1"/>
</dbReference>
<organism evidence="2 3">
    <name type="scientific">Brenthis ino</name>
    <name type="common">lesser marbled fritillary</name>
    <dbReference type="NCBI Taxonomy" id="405034"/>
    <lineage>
        <taxon>Eukaryota</taxon>
        <taxon>Metazoa</taxon>
        <taxon>Ecdysozoa</taxon>
        <taxon>Arthropoda</taxon>
        <taxon>Hexapoda</taxon>
        <taxon>Insecta</taxon>
        <taxon>Pterygota</taxon>
        <taxon>Neoptera</taxon>
        <taxon>Endopterygota</taxon>
        <taxon>Lepidoptera</taxon>
        <taxon>Glossata</taxon>
        <taxon>Ditrysia</taxon>
        <taxon>Papilionoidea</taxon>
        <taxon>Nymphalidae</taxon>
        <taxon>Heliconiinae</taxon>
        <taxon>Argynnini</taxon>
        <taxon>Brenthis</taxon>
    </lineage>
</organism>